<feature type="chain" id="PRO_5007449436" description="DUF8173 domain-containing protein" evidence="3">
    <location>
        <begin position="32"/>
        <end position="408"/>
    </location>
</feature>
<dbReference type="AlphaFoldDB" id="A0A127JPU9"/>
<dbReference type="OrthoDB" id="8776449at2"/>
<keyword evidence="2" id="KW-0472">Membrane</keyword>
<protein>
    <recommendedName>
        <fullName evidence="4">DUF8173 domain-containing protein</fullName>
    </recommendedName>
</protein>
<evidence type="ECO:0000259" key="4">
    <source>
        <dbReference type="Pfam" id="PF26514"/>
    </source>
</evidence>
<dbReference type="RefSeq" id="WP_061495990.1">
    <property type="nucleotide sequence ID" value="NZ_CP010951.1"/>
</dbReference>
<sequence length="408" mass="41701">MRLSPNRGARLASLLVLAPVLCAGFVSIARAQGQPAATFETERNVYTAGGHVRPARPVQGDFVAAGGRVVIDQRIGGDATLVGGTVDVRAPIGDDLRASGGDVSVDSTVGGELFAAGANITLGRGAVIARSARMHGANISVEGRIEGGLKGSGDSITINGEVRGDVDVAAAQVELGPAAKIGGALRYKSPAVLKQAPGATVGGAVTRDADSKRPSQAASMPGKWNPHRGEWHYERRGTGIVGGILSYLGLLACGALLLLVAPVFSTQAPERIRSTPWVSLGIGFATVFAAPVLAVLLFVTLLGIPLGFIVLALYPVLLLAGFVVGTLFIGRLVFKPLRRDEPPGFGTAIGWFALALLMVLLLAWVPVAGGILLALVTFAGIGACAVELYGRRKTAPPLPPAGAATAAP</sequence>
<gene>
    <name evidence="5" type="ORF">UC35_02850</name>
</gene>
<keyword evidence="3" id="KW-0732">Signal</keyword>
<dbReference type="Pfam" id="PF26514">
    <property type="entry name" value="DUF8173"/>
    <property type="match status" value="1"/>
</dbReference>
<feature type="domain" description="DUF8173" evidence="4">
    <location>
        <begin position="245"/>
        <end position="390"/>
    </location>
</feature>
<feature type="transmembrane region" description="Helical" evidence="2">
    <location>
        <begin position="345"/>
        <end position="365"/>
    </location>
</feature>
<proteinExistence type="predicted"/>
<name>A0A127JPU9_9BURK</name>
<feature type="transmembrane region" description="Helical" evidence="2">
    <location>
        <begin position="308"/>
        <end position="333"/>
    </location>
</feature>
<dbReference type="EMBL" id="CP010951">
    <property type="protein sequence ID" value="AMO22007.1"/>
    <property type="molecule type" value="Genomic_DNA"/>
</dbReference>
<evidence type="ECO:0000256" key="3">
    <source>
        <dbReference type="SAM" id="SignalP"/>
    </source>
</evidence>
<keyword evidence="6" id="KW-1185">Reference proteome</keyword>
<evidence type="ECO:0000313" key="5">
    <source>
        <dbReference type="EMBL" id="AMO22007.1"/>
    </source>
</evidence>
<evidence type="ECO:0000256" key="2">
    <source>
        <dbReference type="SAM" id="Phobius"/>
    </source>
</evidence>
<keyword evidence="2" id="KW-0812">Transmembrane</keyword>
<accession>A0A127JPU9</accession>
<evidence type="ECO:0000256" key="1">
    <source>
        <dbReference type="SAM" id="MobiDB-lite"/>
    </source>
</evidence>
<feature type="transmembrane region" description="Helical" evidence="2">
    <location>
        <begin position="371"/>
        <end position="390"/>
    </location>
</feature>
<organism evidence="5 6">
    <name type="scientific">Ramlibacter tataouinensis</name>
    <dbReference type="NCBI Taxonomy" id="94132"/>
    <lineage>
        <taxon>Bacteria</taxon>
        <taxon>Pseudomonadati</taxon>
        <taxon>Pseudomonadota</taxon>
        <taxon>Betaproteobacteria</taxon>
        <taxon>Burkholderiales</taxon>
        <taxon>Comamonadaceae</taxon>
        <taxon>Ramlibacter</taxon>
    </lineage>
</organism>
<dbReference type="InterPro" id="IPR058486">
    <property type="entry name" value="DUF8173"/>
</dbReference>
<feature type="signal peptide" evidence="3">
    <location>
        <begin position="1"/>
        <end position="31"/>
    </location>
</feature>
<feature type="transmembrane region" description="Helical" evidence="2">
    <location>
        <begin position="277"/>
        <end position="302"/>
    </location>
</feature>
<feature type="region of interest" description="Disordered" evidence="1">
    <location>
        <begin position="203"/>
        <end position="223"/>
    </location>
</feature>
<dbReference type="Proteomes" id="UP000070433">
    <property type="component" value="Chromosome"/>
</dbReference>
<keyword evidence="2" id="KW-1133">Transmembrane helix</keyword>
<feature type="transmembrane region" description="Helical" evidence="2">
    <location>
        <begin position="244"/>
        <end position="265"/>
    </location>
</feature>
<reference evidence="5 6" key="1">
    <citation type="journal article" date="2014" name="Int. J. Syst. Evol. Microbiol.">
        <title>Ramlibacter solisilvae sp. nov., isolated from forest soil, and emended description of the genus Ramlibacter.</title>
        <authorList>
            <person name="Lee H.J."/>
            <person name="Lee S.H."/>
            <person name="Lee S.S."/>
            <person name="Lee J.S."/>
            <person name="Kim Y."/>
            <person name="Kim S.C."/>
            <person name="Jeon C.O."/>
        </authorList>
    </citation>
    <scope>NUCLEOTIDE SEQUENCE [LARGE SCALE GENOMIC DNA]</scope>
    <source>
        <strain evidence="5 6">5-10</strain>
    </source>
</reference>
<evidence type="ECO:0000313" key="6">
    <source>
        <dbReference type="Proteomes" id="UP000070433"/>
    </source>
</evidence>